<dbReference type="Proteomes" id="UP001250932">
    <property type="component" value="Unassembled WGS sequence"/>
</dbReference>
<name>A0ABU3K5A0_9BACT</name>
<accession>A0ABU3K5A0</accession>
<evidence type="ECO:0000313" key="6">
    <source>
        <dbReference type="Proteomes" id="UP001250932"/>
    </source>
</evidence>
<evidence type="ECO:0000313" key="5">
    <source>
        <dbReference type="EMBL" id="MDT7041581.1"/>
    </source>
</evidence>
<dbReference type="InterPro" id="IPR043425">
    <property type="entry name" value="NusG-like"/>
</dbReference>
<dbReference type="EMBL" id="JAQOUE010000001">
    <property type="protein sequence ID" value="MDT7041581.1"/>
    <property type="molecule type" value="Genomic_DNA"/>
</dbReference>
<dbReference type="Gene3D" id="3.30.70.940">
    <property type="entry name" value="NusG, N-terminal domain"/>
    <property type="match status" value="1"/>
</dbReference>
<keyword evidence="2" id="KW-0805">Transcription regulation</keyword>
<evidence type="ECO:0000259" key="4">
    <source>
        <dbReference type="SMART" id="SM00738"/>
    </source>
</evidence>
<dbReference type="Pfam" id="PF02357">
    <property type="entry name" value="NusG"/>
    <property type="match status" value="1"/>
</dbReference>
<gene>
    <name evidence="5" type="ORF">PPG34_04415</name>
</gene>
<organism evidence="5 6">
    <name type="scientific">Candidatus Nitronereus thalassa</name>
    <dbReference type="NCBI Taxonomy" id="3020898"/>
    <lineage>
        <taxon>Bacteria</taxon>
        <taxon>Pseudomonadati</taxon>
        <taxon>Nitrospirota</taxon>
        <taxon>Nitrospiria</taxon>
        <taxon>Nitrospirales</taxon>
        <taxon>Nitrospiraceae</taxon>
        <taxon>Candidatus Nitronereus</taxon>
    </lineage>
</organism>
<feature type="domain" description="NusG-like N-terminal" evidence="4">
    <location>
        <begin position="1"/>
        <end position="98"/>
    </location>
</feature>
<dbReference type="SMART" id="SM00738">
    <property type="entry name" value="NGN"/>
    <property type="match status" value="1"/>
</dbReference>
<evidence type="ECO:0000256" key="3">
    <source>
        <dbReference type="ARBA" id="ARBA00023163"/>
    </source>
</evidence>
<reference evidence="5 6" key="1">
    <citation type="journal article" date="2023" name="ISME J.">
        <title>Cultivation and genomic characterization of novel and ubiquitous marine nitrite-oxidizing bacteria from the Nitrospirales.</title>
        <authorList>
            <person name="Mueller A.J."/>
            <person name="Daebeler A."/>
            <person name="Herbold C.W."/>
            <person name="Kirkegaard R.H."/>
            <person name="Daims H."/>
        </authorList>
    </citation>
    <scope>NUCLEOTIDE SEQUENCE [LARGE SCALE GENOMIC DNA]</scope>
    <source>
        <strain evidence="5 6">EB</strain>
    </source>
</reference>
<keyword evidence="1" id="KW-0889">Transcription antitermination</keyword>
<dbReference type="CDD" id="cd09892">
    <property type="entry name" value="NGN_SP_RfaH"/>
    <property type="match status" value="1"/>
</dbReference>
<dbReference type="RefSeq" id="WP_313831930.1">
    <property type="nucleotide sequence ID" value="NZ_JAQOUE010000001.1"/>
</dbReference>
<dbReference type="SUPFAM" id="SSF82679">
    <property type="entry name" value="N-utilization substance G protein NusG, N-terminal domain"/>
    <property type="match status" value="1"/>
</dbReference>
<dbReference type="PANTHER" id="PTHR30265">
    <property type="entry name" value="RHO-INTERACTING TRANSCRIPTION TERMINATION FACTOR NUSG"/>
    <property type="match status" value="1"/>
</dbReference>
<dbReference type="InterPro" id="IPR006645">
    <property type="entry name" value="NGN-like_dom"/>
</dbReference>
<proteinExistence type="predicted"/>
<comment type="caution">
    <text evidence="5">The sequence shown here is derived from an EMBL/GenBank/DDBJ whole genome shotgun (WGS) entry which is preliminary data.</text>
</comment>
<dbReference type="PANTHER" id="PTHR30265:SF7">
    <property type="entry name" value="TRANSCRIPTION ANTITERMINATION PROTEIN RFAH"/>
    <property type="match status" value="1"/>
</dbReference>
<protein>
    <submittedName>
        <fullName evidence="5">Transcription termination/antitermination NusG family protein</fullName>
    </submittedName>
</protein>
<evidence type="ECO:0000256" key="1">
    <source>
        <dbReference type="ARBA" id="ARBA00022814"/>
    </source>
</evidence>
<sequence length="166" mass="18932">MDWYLIRSKIRQEFLAEANLHRWDIESFCPQIKQTKARRGKKQTVIAPLFPGYLFSKFDLGRDYRKVTYAHGVADVVMFGSTPAKVDDSIIQGIRSRMEDGFVSLDSYSFSPGETVQIQEGPFKGLLAVFERELTGTQRVALLLKSVSYNARLIVERDLITHVANI</sequence>
<keyword evidence="6" id="KW-1185">Reference proteome</keyword>
<evidence type="ECO:0000256" key="2">
    <source>
        <dbReference type="ARBA" id="ARBA00023015"/>
    </source>
</evidence>
<dbReference type="InterPro" id="IPR036735">
    <property type="entry name" value="NGN_dom_sf"/>
</dbReference>
<keyword evidence="3" id="KW-0804">Transcription</keyword>